<evidence type="ECO:0008006" key="10">
    <source>
        <dbReference type="Google" id="ProtNLM"/>
    </source>
</evidence>
<dbReference type="Gene3D" id="3.50.30.80">
    <property type="entry name" value="IlvD/EDD C-terminal domain-like"/>
    <property type="match status" value="1"/>
</dbReference>
<evidence type="ECO:0000256" key="1">
    <source>
        <dbReference type="ARBA" id="ARBA00006486"/>
    </source>
</evidence>
<organism evidence="8 9">
    <name type="scientific">Marispirochaeta aestuarii</name>
    <dbReference type="NCBI Taxonomy" id="1963862"/>
    <lineage>
        <taxon>Bacteria</taxon>
        <taxon>Pseudomonadati</taxon>
        <taxon>Spirochaetota</taxon>
        <taxon>Spirochaetia</taxon>
        <taxon>Spirochaetales</taxon>
        <taxon>Spirochaetaceae</taxon>
        <taxon>Marispirochaeta</taxon>
    </lineage>
</organism>
<dbReference type="SUPFAM" id="SSF143975">
    <property type="entry name" value="IlvD/EDD N-terminal domain-like"/>
    <property type="match status" value="1"/>
</dbReference>
<dbReference type="PANTHER" id="PTHR43661">
    <property type="entry name" value="D-XYLONATE DEHYDRATASE"/>
    <property type="match status" value="1"/>
</dbReference>
<accession>A0A1Y1S323</accession>
<name>A0A1Y1S323_9SPIO</name>
<dbReference type="InterPro" id="IPR037237">
    <property type="entry name" value="IlvD/EDD_N"/>
</dbReference>
<dbReference type="RefSeq" id="WP_083047756.1">
    <property type="nucleotide sequence ID" value="NZ_MWQY01000002.1"/>
</dbReference>
<dbReference type="EMBL" id="MWQY01000002">
    <property type="protein sequence ID" value="ORC37771.1"/>
    <property type="molecule type" value="Genomic_DNA"/>
</dbReference>
<dbReference type="OrthoDB" id="9807077at2"/>
<dbReference type="SUPFAM" id="SSF52016">
    <property type="entry name" value="LeuD/IlvD-like"/>
    <property type="match status" value="1"/>
</dbReference>
<dbReference type="GO" id="GO:0005829">
    <property type="term" value="C:cytosol"/>
    <property type="evidence" value="ECO:0007669"/>
    <property type="project" value="TreeGrafter"/>
</dbReference>
<keyword evidence="2" id="KW-0479">Metal-binding</keyword>
<evidence type="ECO:0000256" key="3">
    <source>
        <dbReference type="ARBA" id="ARBA00023004"/>
    </source>
</evidence>
<dbReference type="GO" id="GO:0051536">
    <property type="term" value="F:iron-sulfur cluster binding"/>
    <property type="evidence" value="ECO:0007669"/>
    <property type="project" value="UniProtKB-KW"/>
</dbReference>
<dbReference type="GO" id="GO:0046872">
    <property type="term" value="F:metal ion binding"/>
    <property type="evidence" value="ECO:0007669"/>
    <property type="project" value="UniProtKB-KW"/>
</dbReference>
<evidence type="ECO:0000259" key="6">
    <source>
        <dbReference type="Pfam" id="PF00920"/>
    </source>
</evidence>
<proteinExistence type="inferred from homology"/>
<feature type="domain" description="Dihydroxy-acid/6-phosphogluconate dehydratase C-terminal" evidence="7">
    <location>
        <begin position="363"/>
        <end position="551"/>
    </location>
</feature>
<keyword evidence="9" id="KW-1185">Reference proteome</keyword>
<keyword evidence="4" id="KW-0411">Iron-sulfur</keyword>
<gene>
    <name evidence="8" type="ORF">B4O97_01860</name>
</gene>
<protein>
    <recommendedName>
        <fullName evidence="10">Dihydroxy-acid dehydratase</fullName>
    </recommendedName>
</protein>
<feature type="domain" description="Dihydroxy-acid/6-phosphogluconate dehydratase N-terminal" evidence="6">
    <location>
        <begin position="35"/>
        <end position="352"/>
    </location>
</feature>
<keyword evidence="3" id="KW-0408">Iron</keyword>
<comment type="similarity">
    <text evidence="1">Belongs to the IlvD/Edd family.</text>
</comment>
<dbReference type="Pfam" id="PF24877">
    <property type="entry name" value="ILV_EDD_C"/>
    <property type="match status" value="1"/>
</dbReference>
<sequence>MSGYKENLEFIQRPENARARSLLKSMGYDSEDLKRPRIGIANSWGETSPGHIHLRAVADAVKAGVWQAGGAPFEFNSPAQCPMAVGEHGMRYDLPTRDIIAAEVEAITKIGLLDALVLISSCDKNVPAHLLAAARLDIPVIFVPGGPMSSGGSCGGSVTIANLDEECYLYGIGEPGISEEELADIENASCPGAGSCAILGTANTMQCLVEAMGLCLPGGGTAPAVSARRLWQAKESGRRIVQLTNDDIRSSDLITKKSVRNAIKALHALGGSTNAIAHLLALAYEKRWEDEINLDLIEKFSDQVPCITNVTPSGTYSMSDFDAAGGVQAVLKSIESHLETDAASVSGQTLKELLDNAVFRPSDIIRELSNPTAENGLVVLRGNLASSAIVRTPVIPRDMLCHEGPARVFHSQEEAIRALRDHRIKAGDVLVLRYEGPKGGPGFNEVFKVIGFLNALGLESSCALVTDGRISGFAKGPYICQVSPEAAEGGPLALVEDGDTIRIDVPGRRLDIKVDAQVLEKRRLSWKRPEPRVRDGVLTLYAKLANPPEYGGGINMRL</sequence>
<dbReference type="Proteomes" id="UP000192343">
    <property type="component" value="Unassembled WGS sequence"/>
</dbReference>
<comment type="caution">
    <text evidence="8">The sequence shown here is derived from an EMBL/GenBank/DDBJ whole genome shotgun (WGS) entry which is preliminary data.</text>
</comment>
<evidence type="ECO:0000313" key="9">
    <source>
        <dbReference type="Proteomes" id="UP000192343"/>
    </source>
</evidence>
<evidence type="ECO:0000256" key="5">
    <source>
        <dbReference type="ARBA" id="ARBA00023239"/>
    </source>
</evidence>
<evidence type="ECO:0000256" key="4">
    <source>
        <dbReference type="ARBA" id="ARBA00023014"/>
    </source>
</evidence>
<dbReference type="AlphaFoldDB" id="A0A1Y1S323"/>
<dbReference type="InterPro" id="IPR020558">
    <property type="entry name" value="DiOHA_6PGluconate_deHydtase_CS"/>
</dbReference>
<evidence type="ECO:0000313" key="8">
    <source>
        <dbReference type="EMBL" id="ORC37771.1"/>
    </source>
</evidence>
<dbReference type="PROSITE" id="PS00886">
    <property type="entry name" value="ILVD_EDD_1"/>
    <property type="match status" value="1"/>
</dbReference>
<dbReference type="InterPro" id="IPR056740">
    <property type="entry name" value="ILV_EDD_C"/>
</dbReference>
<dbReference type="GO" id="GO:0016836">
    <property type="term" value="F:hydro-lyase activity"/>
    <property type="evidence" value="ECO:0007669"/>
    <property type="project" value="TreeGrafter"/>
</dbReference>
<dbReference type="PANTHER" id="PTHR43661:SF3">
    <property type="entry name" value="D-XYLONATE DEHYDRATASE YAGF-RELATED"/>
    <property type="match status" value="1"/>
</dbReference>
<dbReference type="InterPro" id="IPR000581">
    <property type="entry name" value="ILV_EDD_N"/>
</dbReference>
<dbReference type="FunFam" id="3.50.30.80:FF:000001">
    <property type="entry name" value="Dihydroxy-acid dehydratase"/>
    <property type="match status" value="1"/>
</dbReference>
<dbReference type="InterPro" id="IPR042096">
    <property type="entry name" value="Dihydro-acid_dehy_C"/>
</dbReference>
<dbReference type="STRING" id="1963862.B4O97_01860"/>
<reference evidence="8 9" key="1">
    <citation type="submission" date="2017-03" db="EMBL/GenBank/DDBJ databases">
        <title>Draft Genome sequence of Marispirochaeta sp. strain JC444.</title>
        <authorList>
            <person name="Shivani Y."/>
            <person name="Subhash Y."/>
            <person name="Sasikala C."/>
            <person name="Ramana C."/>
        </authorList>
    </citation>
    <scope>NUCLEOTIDE SEQUENCE [LARGE SCALE GENOMIC DNA]</scope>
    <source>
        <strain evidence="8 9">JC444</strain>
    </source>
</reference>
<evidence type="ECO:0000256" key="2">
    <source>
        <dbReference type="ARBA" id="ARBA00022723"/>
    </source>
</evidence>
<evidence type="ECO:0000259" key="7">
    <source>
        <dbReference type="Pfam" id="PF24877"/>
    </source>
</evidence>
<dbReference type="Pfam" id="PF00920">
    <property type="entry name" value="ILVD_EDD_N"/>
    <property type="match status" value="1"/>
</dbReference>
<keyword evidence="5" id="KW-0456">Lyase</keyword>